<dbReference type="InterPro" id="IPR015422">
    <property type="entry name" value="PyrdxlP-dep_Trfase_small"/>
</dbReference>
<gene>
    <name evidence="7" type="ORF">SAMN04488528_1006152</name>
</gene>
<evidence type="ECO:0000259" key="6">
    <source>
        <dbReference type="Pfam" id="PF00266"/>
    </source>
</evidence>
<dbReference type="Pfam" id="PF00266">
    <property type="entry name" value="Aminotran_5"/>
    <property type="match status" value="1"/>
</dbReference>
<accession>A0A1I0WXS7</accession>
<dbReference type="InterPro" id="IPR015421">
    <property type="entry name" value="PyrdxlP-dep_Trfase_major"/>
</dbReference>
<comment type="cofactor">
    <cofactor evidence="1 5">
        <name>pyridoxal 5'-phosphate</name>
        <dbReference type="ChEBI" id="CHEBI:597326"/>
    </cofactor>
</comment>
<dbReference type="RefSeq" id="WP_090039589.1">
    <property type="nucleotide sequence ID" value="NZ_FOKI01000006.1"/>
</dbReference>
<dbReference type="AlphaFoldDB" id="A0A1I0WXS7"/>
<dbReference type="InterPro" id="IPR015424">
    <property type="entry name" value="PyrdxlP-dep_Trfase"/>
</dbReference>
<evidence type="ECO:0000256" key="5">
    <source>
        <dbReference type="RuleBase" id="RU004504"/>
    </source>
</evidence>
<evidence type="ECO:0000256" key="1">
    <source>
        <dbReference type="ARBA" id="ARBA00001933"/>
    </source>
</evidence>
<dbReference type="InterPro" id="IPR000192">
    <property type="entry name" value="Aminotrans_V_dom"/>
</dbReference>
<sequence length="428" mass="48462">MLNVQRIRKLFPGLNELVPLEDGRRTLGINLDNAATTPPFIYALNSISNFSPMYSSIHRGTGYKSIMCSEFYEEARESILDFLNAPRNKYTVIFVKNTTEGLNLLSHKLVEKNDNVLSTFMEHHSNDLPWRNKCKLDYVDINEDGSLNMLDLESKLIEKDIKYLTVTGASNVTGCVNDINALASLCHRYGTRIIVDGAQLIPHKSINMSGCCIEEEIDFLVFSAHKMYAPFGIGVIVAKKEFLEDNNEPFIKGGGTVELVTKDIAIWDRSPLKDEGGTPNILGIVALISSMKLLNQIGMDNIHDEEIKLTSYLLNNLKRLPITVYGPNNAKNKVGIVSFNISPLYHEQVATKLSNEFGIAVRNGCFCAHPYVEKLLKIPEEEIEYYVKNYDKVKKPGMVRASLGVYNTREEIDRFLYAIEYIIRRRYI</sequence>
<comment type="catalytic activity">
    <reaction evidence="4">
        <text>(sulfur carrier)-H + L-cysteine = (sulfur carrier)-SH + L-alanine</text>
        <dbReference type="Rhea" id="RHEA:43892"/>
        <dbReference type="Rhea" id="RHEA-COMP:14737"/>
        <dbReference type="Rhea" id="RHEA-COMP:14739"/>
        <dbReference type="ChEBI" id="CHEBI:29917"/>
        <dbReference type="ChEBI" id="CHEBI:35235"/>
        <dbReference type="ChEBI" id="CHEBI:57972"/>
        <dbReference type="ChEBI" id="CHEBI:64428"/>
        <dbReference type="EC" id="2.8.1.7"/>
    </reaction>
</comment>
<dbReference type="STRING" id="84698.SAMN04488528_1006152"/>
<evidence type="ECO:0000313" key="8">
    <source>
        <dbReference type="Proteomes" id="UP000198619"/>
    </source>
</evidence>
<keyword evidence="8" id="KW-1185">Reference proteome</keyword>
<evidence type="ECO:0000256" key="4">
    <source>
        <dbReference type="ARBA" id="ARBA00050776"/>
    </source>
</evidence>
<dbReference type="PANTHER" id="PTHR43586">
    <property type="entry name" value="CYSTEINE DESULFURASE"/>
    <property type="match status" value="1"/>
</dbReference>
<keyword evidence="3" id="KW-0663">Pyridoxal phosphate</keyword>
<dbReference type="OrthoDB" id="9804366at2"/>
<dbReference type="GO" id="GO:0031071">
    <property type="term" value="F:cysteine desulfurase activity"/>
    <property type="evidence" value="ECO:0007669"/>
    <property type="project" value="UniProtKB-EC"/>
</dbReference>
<keyword evidence="7" id="KW-0456">Lyase</keyword>
<dbReference type="SUPFAM" id="SSF53383">
    <property type="entry name" value="PLP-dependent transferases"/>
    <property type="match status" value="1"/>
</dbReference>
<dbReference type="Proteomes" id="UP000198619">
    <property type="component" value="Unassembled WGS sequence"/>
</dbReference>
<dbReference type="PANTHER" id="PTHR43586:SF8">
    <property type="entry name" value="CYSTEINE DESULFURASE 1, CHLOROPLASTIC"/>
    <property type="match status" value="1"/>
</dbReference>
<name>A0A1I0WXS7_9CLOT</name>
<dbReference type="Gene3D" id="3.40.640.10">
    <property type="entry name" value="Type I PLP-dependent aspartate aminotransferase-like (Major domain)"/>
    <property type="match status" value="1"/>
</dbReference>
<dbReference type="GO" id="GO:0016829">
    <property type="term" value="F:lyase activity"/>
    <property type="evidence" value="ECO:0007669"/>
    <property type="project" value="UniProtKB-KW"/>
</dbReference>
<feature type="domain" description="Aminotransferase class V" evidence="6">
    <location>
        <begin position="29"/>
        <end position="415"/>
    </location>
</feature>
<proteinExistence type="inferred from homology"/>
<dbReference type="PROSITE" id="PS00018">
    <property type="entry name" value="EF_HAND_1"/>
    <property type="match status" value="1"/>
</dbReference>
<reference evidence="7 8" key="1">
    <citation type="submission" date="2016-10" db="EMBL/GenBank/DDBJ databases">
        <authorList>
            <person name="de Groot N.N."/>
        </authorList>
    </citation>
    <scope>NUCLEOTIDE SEQUENCE [LARGE SCALE GENOMIC DNA]</scope>
    <source>
        <strain evidence="7 8">DSM 12271</strain>
    </source>
</reference>
<organism evidence="7 8">
    <name type="scientific">Clostridium frigidicarnis</name>
    <dbReference type="NCBI Taxonomy" id="84698"/>
    <lineage>
        <taxon>Bacteria</taxon>
        <taxon>Bacillati</taxon>
        <taxon>Bacillota</taxon>
        <taxon>Clostridia</taxon>
        <taxon>Eubacteriales</taxon>
        <taxon>Clostridiaceae</taxon>
        <taxon>Clostridium</taxon>
    </lineage>
</organism>
<dbReference type="InterPro" id="IPR020578">
    <property type="entry name" value="Aminotrans_V_PyrdxlP_BS"/>
</dbReference>
<protein>
    <submittedName>
        <fullName evidence="7">Selenocysteine lyase/Cysteine desulfurase</fullName>
    </submittedName>
</protein>
<evidence type="ECO:0000256" key="3">
    <source>
        <dbReference type="ARBA" id="ARBA00022898"/>
    </source>
</evidence>
<dbReference type="PROSITE" id="PS00595">
    <property type="entry name" value="AA_TRANSFER_CLASS_5"/>
    <property type="match status" value="1"/>
</dbReference>
<comment type="similarity">
    <text evidence="2">Belongs to the class-V pyridoxal-phosphate-dependent aminotransferase family. Csd subfamily.</text>
</comment>
<evidence type="ECO:0000256" key="2">
    <source>
        <dbReference type="ARBA" id="ARBA00010447"/>
    </source>
</evidence>
<evidence type="ECO:0000313" key="7">
    <source>
        <dbReference type="EMBL" id="SFA93451.1"/>
    </source>
</evidence>
<dbReference type="EMBL" id="FOKI01000006">
    <property type="protein sequence ID" value="SFA93451.1"/>
    <property type="molecule type" value="Genomic_DNA"/>
</dbReference>
<dbReference type="Gene3D" id="3.90.1150.10">
    <property type="entry name" value="Aspartate Aminotransferase, domain 1"/>
    <property type="match status" value="1"/>
</dbReference>
<dbReference type="InterPro" id="IPR018247">
    <property type="entry name" value="EF_Hand_1_Ca_BS"/>
</dbReference>